<comment type="caution">
    <text evidence="1">The sequence shown here is derived from an EMBL/GenBank/DDBJ whole genome shotgun (WGS) entry which is preliminary data.</text>
</comment>
<dbReference type="AlphaFoldDB" id="A0ABD0PXG4"/>
<evidence type="ECO:0000313" key="2">
    <source>
        <dbReference type="Proteomes" id="UP001529510"/>
    </source>
</evidence>
<accession>A0ABD0PXG4</accession>
<name>A0ABD0PXG4_CIRMR</name>
<evidence type="ECO:0000313" key="1">
    <source>
        <dbReference type="EMBL" id="KAL0178709.1"/>
    </source>
</evidence>
<keyword evidence="2" id="KW-1185">Reference proteome</keyword>
<feature type="non-terminal residue" evidence="1">
    <location>
        <position position="1"/>
    </location>
</feature>
<reference evidence="1 2" key="1">
    <citation type="submission" date="2024-05" db="EMBL/GenBank/DDBJ databases">
        <title>Genome sequencing and assembly of Indian major carp, Cirrhinus mrigala (Hamilton, 1822).</title>
        <authorList>
            <person name="Mohindra V."/>
            <person name="Chowdhury L.M."/>
            <person name="Lal K."/>
            <person name="Jena J.K."/>
        </authorList>
    </citation>
    <scope>NUCLEOTIDE SEQUENCE [LARGE SCALE GENOMIC DNA]</scope>
    <source>
        <strain evidence="1">CM1030</strain>
        <tissue evidence="1">Blood</tissue>
    </source>
</reference>
<protein>
    <submittedName>
        <fullName evidence="1">Uncharacterized protein</fullName>
    </submittedName>
</protein>
<proteinExistence type="predicted"/>
<feature type="non-terminal residue" evidence="1">
    <location>
        <position position="51"/>
    </location>
</feature>
<dbReference type="Proteomes" id="UP001529510">
    <property type="component" value="Unassembled WGS sequence"/>
</dbReference>
<gene>
    <name evidence="1" type="ORF">M9458_027603</name>
</gene>
<organism evidence="1 2">
    <name type="scientific">Cirrhinus mrigala</name>
    <name type="common">Mrigala</name>
    <dbReference type="NCBI Taxonomy" id="683832"/>
    <lineage>
        <taxon>Eukaryota</taxon>
        <taxon>Metazoa</taxon>
        <taxon>Chordata</taxon>
        <taxon>Craniata</taxon>
        <taxon>Vertebrata</taxon>
        <taxon>Euteleostomi</taxon>
        <taxon>Actinopterygii</taxon>
        <taxon>Neopterygii</taxon>
        <taxon>Teleostei</taxon>
        <taxon>Ostariophysi</taxon>
        <taxon>Cypriniformes</taxon>
        <taxon>Cyprinidae</taxon>
        <taxon>Labeoninae</taxon>
        <taxon>Labeonini</taxon>
        <taxon>Cirrhinus</taxon>
    </lineage>
</organism>
<sequence>WLFSAQEELWCGCTAAVHTSGVLQQPSLQHSCPVHRFHQTVCVGERKTWRG</sequence>
<dbReference type="EMBL" id="JAMKFB020000013">
    <property type="protein sequence ID" value="KAL0178709.1"/>
    <property type="molecule type" value="Genomic_DNA"/>
</dbReference>